<gene>
    <name evidence="3" type="primary">Aste57867_14502</name>
    <name evidence="2" type="ORF">As57867_014448</name>
    <name evidence="3" type="ORF">ASTE57867_14502</name>
</gene>
<feature type="compositionally biased region" description="Low complexity" evidence="1">
    <location>
        <begin position="62"/>
        <end position="82"/>
    </location>
</feature>
<feature type="region of interest" description="Disordered" evidence="1">
    <location>
        <begin position="136"/>
        <end position="193"/>
    </location>
</feature>
<feature type="compositionally biased region" description="Acidic residues" evidence="1">
    <location>
        <begin position="283"/>
        <end position="298"/>
    </location>
</feature>
<evidence type="ECO:0000313" key="4">
    <source>
        <dbReference type="Proteomes" id="UP000332933"/>
    </source>
</evidence>
<dbReference type="OrthoDB" id="75259at2759"/>
<feature type="compositionally biased region" description="Basic and acidic residues" evidence="1">
    <location>
        <begin position="139"/>
        <end position="158"/>
    </location>
</feature>
<evidence type="ECO:0000256" key="1">
    <source>
        <dbReference type="SAM" id="MobiDB-lite"/>
    </source>
</evidence>
<name>A0A485L1N0_9STRA</name>
<dbReference type="EMBL" id="CAADRA010005564">
    <property type="protein sequence ID" value="VFT91324.1"/>
    <property type="molecule type" value="Genomic_DNA"/>
</dbReference>
<dbReference type="Proteomes" id="UP000332933">
    <property type="component" value="Unassembled WGS sequence"/>
</dbReference>
<evidence type="ECO:0000313" key="3">
    <source>
        <dbReference type="EMBL" id="VFT91324.1"/>
    </source>
</evidence>
<feature type="region of interest" description="Disordered" evidence="1">
    <location>
        <begin position="237"/>
        <end position="259"/>
    </location>
</feature>
<sequence>MEETPTKRPRTDDGDEDDSDVTVMESPESTKSEESPCLMASNTYWRPTESKWANERGEESDTATLLLSQTSPTPSTWSPTKPYATPIEQSSTLEAGNFTQIVTALPSQRLWGAPKQILSPMRLNYKENTASSQWCDPKSIQRKESSVLAHEGSEDWHINEQANNESESSEHKGVLSDKEIPGYPSPTEELSANIPHEFSPASQLCIISQIGDLGEQATPWKPTIRPVDSPVKVRAVQDVPPASVPSKPKEVRRSQNAYGKKVTARAADWDSCSEHIFDGNTSDVDEWGFEDISDSDFD</sequence>
<accession>A0A485L1N0</accession>
<feature type="region of interest" description="Disordered" evidence="1">
    <location>
        <begin position="1"/>
        <end position="85"/>
    </location>
</feature>
<feature type="compositionally biased region" description="Basic and acidic residues" evidence="1">
    <location>
        <begin position="1"/>
        <end position="12"/>
    </location>
</feature>
<dbReference type="EMBL" id="VJMH01005543">
    <property type="protein sequence ID" value="KAF0694663.1"/>
    <property type="molecule type" value="Genomic_DNA"/>
</dbReference>
<reference evidence="3 4" key="1">
    <citation type="submission" date="2019-03" db="EMBL/GenBank/DDBJ databases">
        <authorList>
            <person name="Gaulin E."/>
            <person name="Dumas B."/>
        </authorList>
    </citation>
    <scope>NUCLEOTIDE SEQUENCE [LARGE SCALE GENOMIC DNA]</scope>
    <source>
        <strain evidence="3">CBS 568.67</strain>
    </source>
</reference>
<keyword evidence="4" id="KW-1185">Reference proteome</keyword>
<reference evidence="2" key="2">
    <citation type="submission" date="2019-06" db="EMBL/GenBank/DDBJ databases">
        <title>Genomics analysis of Aphanomyces spp. identifies a new class of oomycete effector associated with host adaptation.</title>
        <authorList>
            <person name="Gaulin E."/>
        </authorList>
    </citation>
    <scope>NUCLEOTIDE SEQUENCE</scope>
    <source>
        <strain evidence="2">CBS 578.67</strain>
    </source>
</reference>
<feature type="compositionally biased region" description="Basic and acidic residues" evidence="1">
    <location>
        <begin position="168"/>
        <end position="180"/>
    </location>
</feature>
<dbReference type="AlphaFoldDB" id="A0A485L1N0"/>
<evidence type="ECO:0000313" key="2">
    <source>
        <dbReference type="EMBL" id="KAF0694663.1"/>
    </source>
</evidence>
<feature type="region of interest" description="Disordered" evidence="1">
    <location>
        <begin position="277"/>
        <end position="298"/>
    </location>
</feature>
<organism evidence="3 4">
    <name type="scientific">Aphanomyces stellatus</name>
    <dbReference type="NCBI Taxonomy" id="120398"/>
    <lineage>
        <taxon>Eukaryota</taxon>
        <taxon>Sar</taxon>
        <taxon>Stramenopiles</taxon>
        <taxon>Oomycota</taxon>
        <taxon>Saprolegniomycetes</taxon>
        <taxon>Saprolegniales</taxon>
        <taxon>Verrucalvaceae</taxon>
        <taxon>Aphanomyces</taxon>
    </lineage>
</organism>
<proteinExistence type="predicted"/>
<protein>
    <submittedName>
        <fullName evidence="3">Aste57867_14502 protein</fullName>
    </submittedName>
</protein>
<feature type="compositionally biased region" description="Basic and acidic residues" evidence="1">
    <location>
        <begin position="48"/>
        <end position="59"/>
    </location>
</feature>